<evidence type="ECO:0000259" key="3">
    <source>
        <dbReference type="Pfam" id="PF02525"/>
    </source>
</evidence>
<accession>D6XT74</accession>
<dbReference type="Gene3D" id="3.40.50.360">
    <property type="match status" value="1"/>
</dbReference>
<dbReference type="eggNOG" id="COG2249">
    <property type="taxonomic scope" value="Bacteria"/>
</dbReference>
<dbReference type="AlphaFoldDB" id="D6XT74"/>
<dbReference type="RefSeq" id="WP_013172434.1">
    <property type="nucleotide sequence ID" value="NC_014219.1"/>
</dbReference>
<dbReference type="HOGENOM" id="CLU_058643_1_0_9"/>
<dbReference type="InterPro" id="IPR029039">
    <property type="entry name" value="Flavoprotein-like_sf"/>
</dbReference>
<evidence type="ECO:0000313" key="5">
    <source>
        <dbReference type="Proteomes" id="UP000000271"/>
    </source>
</evidence>
<evidence type="ECO:0000256" key="2">
    <source>
        <dbReference type="ARBA" id="ARBA00023002"/>
    </source>
</evidence>
<dbReference type="OrthoDB" id="9798454at2"/>
<dbReference type="STRING" id="439292.Bsel_1498"/>
<organism evidence="4 5">
    <name type="scientific">Bacillus selenitireducens (strain ATCC 700615 / DSM 15326 / MLS10)</name>
    <dbReference type="NCBI Taxonomy" id="439292"/>
    <lineage>
        <taxon>Bacteria</taxon>
        <taxon>Bacillati</taxon>
        <taxon>Bacillota</taxon>
        <taxon>Bacilli</taxon>
        <taxon>Bacillales</taxon>
        <taxon>Bacillaceae</taxon>
        <taxon>Salisediminibacterium</taxon>
    </lineage>
</organism>
<dbReference type="EMBL" id="CP001791">
    <property type="protein sequence ID" value="ADH99010.1"/>
    <property type="molecule type" value="Genomic_DNA"/>
</dbReference>
<evidence type="ECO:0000256" key="1">
    <source>
        <dbReference type="ARBA" id="ARBA00006252"/>
    </source>
</evidence>
<evidence type="ECO:0000313" key="4">
    <source>
        <dbReference type="EMBL" id="ADH99010.1"/>
    </source>
</evidence>
<keyword evidence="5" id="KW-1185">Reference proteome</keyword>
<sequence>MSHKLIVFMHSSAETFNGAILRQVTGIFDEQQVSYDVRMLHELSFDPVLSLEDYQNSLEGHYSAFMEQEHEYWRKADEIIVLFPLWWGFFPALGKGYLDQVLSYGFAYELEGESPIAAALKDKQMSIILTSGSPYEEMKANGLHDQLIDTIDRTIIQFCGMTMNRVVHLGDVIQANDQEKQAMFRQVRETFSK</sequence>
<dbReference type="GO" id="GO:0005829">
    <property type="term" value="C:cytosol"/>
    <property type="evidence" value="ECO:0007669"/>
    <property type="project" value="TreeGrafter"/>
</dbReference>
<proteinExistence type="inferred from homology"/>
<dbReference type="KEGG" id="bse:Bsel_1498"/>
<dbReference type="InterPro" id="IPR003680">
    <property type="entry name" value="Flavodoxin_fold"/>
</dbReference>
<dbReference type="Proteomes" id="UP000000271">
    <property type="component" value="Chromosome"/>
</dbReference>
<dbReference type="GO" id="GO:0003955">
    <property type="term" value="F:NAD(P)H dehydrogenase (quinone) activity"/>
    <property type="evidence" value="ECO:0007669"/>
    <property type="project" value="TreeGrafter"/>
</dbReference>
<keyword evidence="2" id="KW-0560">Oxidoreductase</keyword>
<dbReference type="SUPFAM" id="SSF52218">
    <property type="entry name" value="Flavoproteins"/>
    <property type="match status" value="1"/>
</dbReference>
<comment type="similarity">
    <text evidence="1">Belongs to the NAD(P)H dehydrogenase (quinone) family.</text>
</comment>
<protein>
    <submittedName>
        <fullName evidence="4">NAD(P)H dehydrogenase (Quinone)</fullName>
    </submittedName>
</protein>
<dbReference type="PANTHER" id="PTHR10204:SF34">
    <property type="entry name" value="NAD(P)H DEHYDROGENASE [QUINONE] 1 ISOFORM 1"/>
    <property type="match status" value="1"/>
</dbReference>
<dbReference type="Pfam" id="PF02525">
    <property type="entry name" value="Flavodoxin_2"/>
    <property type="match status" value="1"/>
</dbReference>
<dbReference type="PANTHER" id="PTHR10204">
    <property type="entry name" value="NAD P H OXIDOREDUCTASE-RELATED"/>
    <property type="match status" value="1"/>
</dbReference>
<dbReference type="InterPro" id="IPR051545">
    <property type="entry name" value="NAD(P)H_dehydrogenase_qn"/>
</dbReference>
<name>D6XT74_BACIE</name>
<gene>
    <name evidence="4" type="ordered locus">Bsel_1498</name>
</gene>
<feature type="domain" description="Flavodoxin-like fold" evidence="3">
    <location>
        <begin position="5"/>
        <end position="189"/>
    </location>
</feature>
<reference evidence="4" key="1">
    <citation type="submission" date="2009-10" db="EMBL/GenBank/DDBJ databases">
        <title>Complete sequence of Bacillus selenitireducens MLS10.</title>
        <authorList>
            <consortium name="US DOE Joint Genome Institute"/>
            <person name="Lucas S."/>
            <person name="Copeland A."/>
            <person name="Lapidus A."/>
            <person name="Glavina del Rio T."/>
            <person name="Dalin E."/>
            <person name="Tice H."/>
            <person name="Bruce D."/>
            <person name="Goodwin L."/>
            <person name="Pitluck S."/>
            <person name="Sims D."/>
            <person name="Brettin T."/>
            <person name="Detter J.C."/>
            <person name="Han C."/>
            <person name="Larimer F."/>
            <person name="Land M."/>
            <person name="Hauser L."/>
            <person name="Kyrpides N."/>
            <person name="Ovchinnikova G."/>
            <person name="Stolz J."/>
        </authorList>
    </citation>
    <scope>NUCLEOTIDE SEQUENCE [LARGE SCALE GENOMIC DNA]</scope>
    <source>
        <strain evidence="4">MLS10</strain>
    </source>
</reference>